<dbReference type="EMBL" id="JBHFAB010000026">
    <property type="protein sequence ID" value="MFC1420421.1"/>
    <property type="molecule type" value="Genomic_DNA"/>
</dbReference>
<dbReference type="Gene3D" id="3.30.200.20">
    <property type="entry name" value="Phosphorylase Kinase, domain 1"/>
    <property type="match status" value="1"/>
</dbReference>
<dbReference type="CDD" id="cd06577">
    <property type="entry name" value="PASTA_pknB"/>
    <property type="match status" value="1"/>
</dbReference>
<organism evidence="15 16">
    <name type="scientific">Streptacidiphilus cavernicola</name>
    <dbReference type="NCBI Taxonomy" id="3342716"/>
    <lineage>
        <taxon>Bacteria</taxon>
        <taxon>Bacillati</taxon>
        <taxon>Actinomycetota</taxon>
        <taxon>Actinomycetes</taxon>
        <taxon>Kitasatosporales</taxon>
        <taxon>Streptomycetaceae</taxon>
        <taxon>Streptacidiphilus</taxon>
    </lineage>
</organism>
<keyword evidence="12" id="KW-1133">Transmembrane helix</keyword>
<keyword evidence="4" id="KW-0677">Repeat</keyword>
<dbReference type="RefSeq" id="WP_380541623.1">
    <property type="nucleotide sequence ID" value="NZ_JBHFAB010000026.1"/>
</dbReference>
<comment type="caution">
    <text evidence="15">The sequence shown here is derived from an EMBL/GenBank/DDBJ whole genome shotgun (WGS) entry which is preliminary data.</text>
</comment>
<comment type="catalytic activity">
    <reaction evidence="9">
        <text>L-seryl-[protein] + ATP = O-phospho-L-seryl-[protein] + ADP + H(+)</text>
        <dbReference type="Rhea" id="RHEA:17989"/>
        <dbReference type="Rhea" id="RHEA-COMP:9863"/>
        <dbReference type="Rhea" id="RHEA-COMP:11604"/>
        <dbReference type="ChEBI" id="CHEBI:15378"/>
        <dbReference type="ChEBI" id="CHEBI:29999"/>
        <dbReference type="ChEBI" id="CHEBI:30616"/>
        <dbReference type="ChEBI" id="CHEBI:83421"/>
        <dbReference type="ChEBI" id="CHEBI:456216"/>
        <dbReference type="EC" id="2.7.11.1"/>
    </reaction>
</comment>
<protein>
    <recommendedName>
        <fullName evidence="1">non-specific serine/threonine protein kinase</fullName>
        <ecNumber evidence="1">2.7.11.1</ecNumber>
    </recommendedName>
</protein>
<dbReference type="InterPro" id="IPR000719">
    <property type="entry name" value="Prot_kinase_dom"/>
</dbReference>
<feature type="compositionally biased region" description="Polar residues" evidence="11">
    <location>
        <begin position="413"/>
        <end position="422"/>
    </location>
</feature>
<feature type="binding site" evidence="10">
    <location>
        <position position="39"/>
    </location>
    <ligand>
        <name>ATP</name>
        <dbReference type="ChEBI" id="CHEBI:30616"/>
    </ligand>
</feature>
<keyword evidence="5 10" id="KW-0547">Nucleotide-binding</keyword>
<dbReference type="PROSITE" id="PS00108">
    <property type="entry name" value="PROTEIN_KINASE_ST"/>
    <property type="match status" value="1"/>
</dbReference>
<keyword evidence="16" id="KW-1185">Reference proteome</keyword>
<evidence type="ECO:0000256" key="2">
    <source>
        <dbReference type="ARBA" id="ARBA00022527"/>
    </source>
</evidence>
<evidence type="ECO:0000256" key="1">
    <source>
        <dbReference type="ARBA" id="ARBA00012513"/>
    </source>
</evidence>
<evidence type="ECO:0000256" key="8">
    <source>
        <dbReference type="ARBA" id="ARBA00047899"/>
    </source>
</evidence>
<evidence type="ECO:0000256" key="9">
    <source>
        <dbReference type="ARBA" id="ARBA00048679"/>
    </source>
</evidence>
<dbReference type="Proteomes" id="UP001592531">
    <property type="component" value="Unassembled WGS sequence"/>
</dbReference>
<keyword evidence="12" id="KW-0472">Membrane</keyword>
<dbReference type="PANTHER" id="PTHR43289">
    <property type="entry name" value="MITOGEN-ACTIVATED PROTEIN KINASE KINASE KINASE 20-RELATED"/>
    <property type="match status" value="1"/>
</dbReference>
<feature type="region of interest" description="Disordered" evidence="11">
    <location>
        <begin position="280"/>
        <end position="337"/>
    </location>
</feature>
<gene>
    <name evidence="15" type="ORF">ACEZDE_27820</name>
</gene>
<accession>A0ABV6W350</accession>
<dbReference type="SMART" id="SM00220">
    <property type="entry name" value="S_TKc"/>
    <property type="match status" value="1"/>
</dbReference>
<dbReference type="Gene3D" id="3.30.10.20">
    <property type="match status" value="1"/>
</dbReference>
<feature type="transmembrane region" description="Helical" evidence="12">
    <location>
        <begin position="336"/>
        <end position="359"/>
    </location>
</feature>
<dbReference type="Gene3D" id="1.10.510.10">
    <property type="entry name" value="Transferase(Phosphotransferase) domain 1"/>
    <property type="match status" value="1"/>
</dbReference>
<dbReference type="InterPro" id="IPR008271">
    <property type="entry name" value="Ser/Thr_kinase_AS"/>
</dbReference>
<reference evidence="15 16" key="1">
    <citation type="submission" date="2024-09" db="EMBL/GenBank/DDBJ databases">
        <authorList>
            <person name="Lee S.D."/>
        </authorList>
    </citation>
    <scope>NUCLEOTIDE SEQUENCE [LARGE SCALE GENOMIC DNA]</scope>
    <source>
        <strain evidence="15 16">N8-3</strain>
    </source>
</reference>
<dbReference type="InterPro" id="IPR017441">
    <property type="entry name" value="Protein_kinase_ATP_BS"/>
</dbReference>
<keyword evidence="2" id="KW-0723">Serine/threonine-protein kinase</keyword>
<dbReference type="EC" id="2.7.11.1" evidence="1"/>
<dbReference type="SUPFAM" id="SSF56112">
    <property type="entry name" value="Protein kinase-like (PK-like)"/>
    <property type="match status" value="1"/>
</dbReference>
<dbReference type="GO" id="GO:0016301">
    <property type="term" value="F:kinase activity"/>
    <property type="evidence" value="ECO:0007669"/>
    <property type="project" value="UniProtKB-KW"/>
</dbReference>
<comment type="catalytic activity">
    <reaction evidence="8">
        <text>L-threonyl-[protein] + ATP = O-phospho-L-threonyl-[protein] + ADP + H(+)</text>
        <dbReference type="Rhea" id="RHEA:46608"/>
        <dbReference type="Rhea" id="RHEA-COMP:11060"/>
        <dbReference type="Rhea" id="RHEA-COMP:11605"/>
        <dbReference type="ChEBI" id="CHEBI:15378"/>
        <dbReference type="ChEBI" id="CHEBI:30013"/>
        <dbReference type="ChEBI" id="CHEBI:30616"/>
        <dbReference type="ChEBI" id="CHEBI:61977"/>
        <dbReference type="ChEBI" id="CHEBI:456216"/>
        <dbReference type="EC" id="2.7.11.1"/>
    </reaction>
</comment>
<keyword evidence="7 10" id="KW-0067">ATP-binding</keyword>
<keyword evidence="3" id="KW-0808">Transferase</keyword>
<feature type="compositionally biased region" description="Pro residues" evidence="11">
    <location>
        <begin position="299"/>
        <end position="313"/>
    </location>
</feature>
<feature type="domain" description="Protein kinase" evidence="13">
    <location>
        <begin position="10"/>
        <end position="276"/>
    </location>
</feature>
<dbReference type="InterPro" id="IPR005543">
    <property type="entry name" value="PASTA_dom"/>
</dbReference>
<evidence type="ECO:0000256" key="7">
    <source>
        <dbReference type="ARBA" id="ARBA00022840"/>
    </source>
</evidence>
<evidence type="ECO:0000256" key="12">
    <source>
        <dbReference type="SAM" id="Phobius"/>
    </source>
</evidence>
<dbReference type="PROSITE" id="PS50011">
    <property type="entry name" value="PROTEIN_KINASE_DOM"/>
    <property type="match status" value="1"/>
</dbReference>
<dbReference type="Pfam" id="PF03793">
    <property type="entry name" value="PASTA"/>
    <property type="match status" value="1"/>
</dbReference>
<evidence type="ECO:0000256" key="10">
    <source>
        <dbReference type="PROSITE-ProRule" id="PRU10141"/>
    </source>
</evidence>
<evidence type="ECO:0000259" key="13">
    <source>
        <dbReference type="PROSITE" id="PS50011"/>
    </source>
</evidence>
<feature type="domain" description="PASTA" evidence="14">
    <location>
        <begin position="364"/>
        <end position="430"/>
    </location>
</feature>
<sequence>MKDRVLNGRYTVSGLLGRGGMAEVYLAHDLRLNRLVAVKTLRPDLAADPTFMARFRREALSAASLNHPGVVCVHDCGEDGTESTVLPYLVMEYVQGVTLAELLEQGRPLPARRALELTGRILDALGYAHTHGIVHRDIKPANVMLTHEGRTKIMDFGIARPLAADGSTLTQTAMVIGSVHYLSPEQARGQTVDARSDLYSVGCLLYELLTGRPPFTGDTPMQVAWARLESAPEPPSVHAPALNREFDRLLALALAVDRDQRFQSAPQMRAALDETARALGPAGQVSGPEPVQLRTAPRRPFPVRPGSPAPAPAPVTASAPVPAPTPAPSRRKRRRAVTAATAGAAVLAAAVVLAVAPALHHHPGSAPNLTGKTLLEARLSARASGLRVGGVSTGGCPAAGTASAHHVCGQSPAAGSSVTPGTRITLRLSP</sequence>
<dbReference type="InterPro" id="IPR011009">
    <property type="entry name" value="Kinase-like_dom_sf"/>
</dbReference>
<keyword evidence="12" id="KW-0812">Transmembrane</keyword>
<evidence type="ECO:0000259" key="14">
    <source>
        <dbReference type="PROSITE" id="PS51178"/>
    </source>
</evidence>
<evidence type="ECO:0000256" key="11">
    <source>
        <dbReference type="SAM" id="MobiDB-lite"/>
    </source>
</evidence>
<name>A0ABV6W350_9ACTN</name>
<evidence type="ECO:0000313" key="16">
    <source>
        <dbReference type="Proteomes" id="UP001592531"/>
    </source>
</evidence>
<evidence type="ECO:0000256" key="4">
    <source>
        <dbReference type="ARBA" id="ARBA00022737"/>
    </source>
</evidence>
<evidence type="ECO:0000313" key="15">
    <source>
        <dbReference type="EMBL" id="MFC1420421.1"/>
    </source>
</evidence>
<feature type="region of interest" description="Disordered" evidence="11">
    <location>
        <begin position="411"/>
        <end position="430"/>
    </location>
</feature>
<dbReference type="CDD" id="cd14014">
    <property type="entry name" value="STKc_PknB_like"/>
    <property type="match status" value="1"/>
</dbReference>
<dbReference type="PROSITE" id="PS00107">
    <property type="entry name" value="PROTEIN_KINASE_ATP"/>
    <property type="match status" value="1"/>
</dbReference>
<dbReference type="PROSITE" id="PS51178">
    <property type="entry name" value="PASTA"/>
    <property type="match status" value="1"/>
</dbReference>
<dbReference type="PANTHER" id="PTHR43289:SF6">
    <property type="entry name" value="SERINE_THREONINE-PROTEIN KINASE NEKL-3"/>
    <property type="match status" value="1"/>
</dbReference>
<evidence type="ECO:0000256" key="5">
    <source>
        <dbReference type="ARBA" id="ARBA00022741"/>
    </source>
</evidence>
<dbReference type="Pfam" id="PF00069">
    <property type="entry name" value="Pkinase"/>
    <property type="match status" value="1"/>
</dbReference>
<proteinExistence type="predicted"/>
<keyword evidence="6 15" id="KW-0418">Kinase</keyword>
<evidence type="ECO:0000256" key="6">
    <source>
        <dbReference type="ARBA" id="ARBA00022777"/>
    </source>
</evidence>
<evidence type="ECO:0000256" key="3">
    <source>
        <dbReference type="ARBA" id="ARBA00022679"/>
    </source>
</evidence>